<organism evidence="2">
    <name type="scientific">marine metagenome</name>
    <dbReference type="NCBI Taxonomy" id="408172"/>
    <lineage>
        <taxon>unclassified sequences</taxon>
        <taxon>metagenomes</taxon>
        <taxon>ecological metagenomes</taxon>
    </lineage>
</organism>
<evidence type="ECO:0000256" key="1">
    <source>
        <dbReference type="SAM" id="Phobius"/>
    </source>
</evidence>
<protein>
    <submittedName>
        <fullName evidence="2">Uncharacterized protein</fullName>
    </submittedName>
</protein>
<proteinExistence type="predicted"/>
<reference evidence="2" key="1">
    <citation type="submission" date="2018-05" db="EMBL/GenBank/DDBJ databases">
        <authorList>
            <person name="Lanie J.A."/>
            <person name="Ng W.-L."/>
            <person name="Kazmierczak K.M."/>
            <person name="Andrzejewski T.M."/>
            <person name="Davidsen T.M."/>
            <person name="Wayne K.J."/>
            <person name="Tettelin H."/>
            <person name="Glass J.I."/>
            <person name="Rusch D."/>
            <person name="Podicherti R."/>
            <person name="Tsui H.-C.T."/>
            <person name="Winkler M.E."/>
        </authorList>
    </citation>
    <scope>NUCLEOTIDE SEQUENCE</scope>
</reference>
<evidence type="ECO:0000313" key="2">
    <source>
        <dbReference type="EMBL" id="SVC69481.1"/>
    </source>
</evidence>
<name>A0A382PC87_9ZZZZ</name>
<feature type="non-terminal residue" evidence="2">
    <location>
        <position position="46"/>
    </location>
</feature>
<keyword evidence="1" id="KW-0472">Membrane</keyword>
<keyword evidence="1" id="KW-1133">Transmembrane helix</keyword>
<accession>A0A382PC87</accession>
<dbReference type="AlphaFoldDB" id="A0A382PC87"/>
<dbReference type="EMBL" id="UINC01105505">
    <property type="protein sequence ID" value="SVC69481.1"/>
    <property type="molecule type" value="Genomic_DNA"/>
</dbReference>
<sequence>MERFYNYLALGTSLAIAGIAAYFSVLGLATIFAGAALGVIIMTSVL</sequence>
<gene>
    <name evidence="2" type="ORF">METZ01_LOCUS322335</name>
</gene>
<keyword evidence="1" id="KW-0812">Transmembrane</keyword>
<feature type="transmembrane region" description="Helical" evidence="1">
    <location>
        <begin position="20"/>
        <end position="42"/>
    </location>
</feature>